<feature type="transmembrane region" description="Helical" evidence="2">
    <location>
        <begin position="48"/>
        <end position="72"/>
    </location>
</feature>
<keyword evidence="4" id="KW-1185">Reference proteome</keyword>
<dbReference type="PANTHER" id="PTHR42083">
    <property type="entry name" value="MARVEL DOMAIN-CONTAINING PROTEIN"/>
    <property type="match status" value="1"/>
</dbReference>
<keyword evidence="2" id="KW-1133">Transmembrane helix</keyword>
<name>A0AAD6DVG5_9EURO</name>
<evidence type="ECO:0000256" key="1">
    <source>
        <dbReference type="SAM" id="MobiDB-lite"/>
    </source>
</evidence>
<accession>A0AAD6DVG5</accession>
<dbReference type="PANTHER" id="PTHR42083:SF1">
    <property type="entry name" value="MARVEL DOMAIN-CONTAINING PROTEIN"/>
    <property type="match status" value="1"/>
</dbReference>
<keyword evidence="2" id="KW-0472">Membrane</keyword>
<evidence type="ECO:0000256" key="2">
    <source>
        <dbReference type="SAM" id="Phobius"/>
    </source>
</evidence>
<comment type="caution">
    <text evidence="3">The sequence shown here is derived from an EMBL/GenBank/DDBJ whole genome shotgun (WGS) entry which is preliminary data.</text>
</comment>
<feature type="region of interest" description="Disordered" evidence="1">
    <location>
        <begin position="101"/>
        <end position="139"/>
    </location>
</feature>
<feature type="compositionally biased region" description="Basic and acidic residues" evidence="1">
    <location>
        <begin position="121"/>
        <end position="139"/>
    </location>
</feature>
<gene>
    <name evidence="3" type="ORF">N7450_002241</name>
</gene>
<feature type="transmembrane region" description="Helical" evidence="2">
    <location>
        <begin position="7"/>
        <end position="28"/>
    </location>
</feature>
<evidence type="ECO:0000313" key="4">
    <source>
        <dbReference type="Proteomes" id="UP001216150"/>
    </source>
</evidence>
<evidence type="ECO:0000313" key="3">
    <source>
        <dbReference type="EMBL" id="KAJ5595783.1"/>
    </source>
</evidence>
<keyword evidence="2" id="KW-0812">Transmembrane</keyword>
<sequence length="164" mass="18653">MGEFRGTWDAILSVLWLAQVGTFGNIYIHHEIQYQYVEATRSIPSMQAAIWIGLIDMVLWLLTTVLGVTWCACITRRMDKDEVEVESALQRLRETDVEMGVVTKEGDKKGQGVEDSVQNEKCMEGDWKSTANDDKRECDSVVGPEKENIMYDLVAHEHRKGSIE</sequence>
<dbReference type="EMBL" id="JAQJAC010000002">
    <property type="protein sequence ID" value="KAJ5595783.1"/>
    <property type="molecule type" value="Genomic_DNA"/>
</dbReference>
<proteinExistence type="predicted"/>
<protein>
    <submittedName>
        <fullName evidence="3">Uncharacterized protein</fullName>
    </submittedName>
</protein>
<dbReference type="AlphaFoldDB" id="A0AAD6DVG5"/>
<dbReference type="Proteomes" id="UP001216150">
    <property type="component" value="Unassembled WGS sequence"/>
</dbReference>
<reference evidence="3 4" key="1">
    <citation type="journal article" date="2023" name="IMA Fungus">
        <title>Comparative genomic study of the Penicillium genus elucidates a diverse pangenome and 15 lateral gene transfer events.</title>
        <authorList>
            <person name="Petersen C."/>
            <person name="Sorensen T."/>
            <person name="Nielsen M.R."/>
            <person name="Sondergaard T.E."/>
            <person name="Sorensen J.L."/>
            <person name="Fitzpatrick D.A."/>
            <person name="Frisvad J.C."/>
            <person name="Nielsen K.L."/>
        </authorList>
    </citation>
    <scope>NUCLEOTIDE SEQUENCE [LARGE SCALE GENOMIC DNA]</scope>
    <source>
        <strain evidence="3 4">IBT 29057</strain>
    </source>
</reference>
<organism evidence="3 4">
    <name type="scientific">Penicillium hetheringtonii</name>
    <dbReference type="NCBI Taxonomy" id="911720"/>
    <lineage>
        <taxon>Eukaryota</taxon>
        <taxon>Fungi</taxon>
        <taxon>Dikarya</taxon>
        <taxon>Ascomycota</taxon>
        <taxon>Pezizomycotina</taxon>
        <taxon>Eurotiomycetes</taxon>
        <taxon>Eurotiomycetidae</taxon>
        <taxon>Eurotiales</taxon>
        <taxon>Aspergillaceae</taxon>
        <taxon>Penicillium</taxon>
    </lineage>
</organism>